<dbReference type="GO" id="GO:0016491">
    <property type="term" value="F:oxidoreductase activity"/>
    <property type="evidence" value="ECO:0007669"/>
    <property type="project" value="UniProtKB-KW"/>
</dbReference>
<dbReference type="InterPro" id="IPR003819">
    <property type="entry name" value="TauD/TfdA-like"/>
</dbReference>
<accession>A0A398BGN1</accession>
<reference evidence="3 4" key="1">
    <citation type="submission" date="2018-08" db="EMBL/GenBank/DDBJ databases">
        <title>Bacillus jemisoniae sp. nov., Bacillus chryseoplanitiae sp. nov., Bacillus resnikiae sp. nov., and Bacillus frankliniae sp. nov., isolated from Viking spacecraft and associated surfaces.</title>
        <authorList>
            <person name="Seuylemezian A."/>
            <person name="Vaishampayan P."/>
        </authorList>
    </citation>
    <scope>NUCLEOTIDE SEQUENCE [LARGE SCALE GENOMIC DNA]</scope>
    <source>
        <strain evidence="3 4">JJ-247</strain>
    </source>
</reference>
<dbReference type="Pfam" id="PF02668">
    <property type="entry name" value="TauD"/>
    <property type="match status" value="1"/>
</dbReference>
<sequence length="303" mass="34577">MFEEFRLESTVCDELIKGLVILQDIDPASPRKENLAAVRELINENRILAEFCNDLKNSILSTQEKGYFLLDSNKIVNSDEEARLLNFLLVCCAGEPIWLFNDESFWFELGVKLDADPGRTHGVGENKLHVDMVGYSRVPRLISFHSMRKDLNGGGMTLLADMEKAIGFLSDEDIKLLSSPHFKYWHDEGVREVGTGLDQFPVIDHNSLAGRRVYRFTSKMDQHFEKEGLVLTHEGEQKKQKIIGSFTRLSEAAEKVREEFVLQPGQILIFDQLRFVHGRGVLGPNQQAIPEDKRRLISQCYAH</sequence>
<feature type="domain" description="TauD/TfdA-like" evidence="2">
    <location>
        <begin position="122"/>
        <end position="282"/>
    </location>
</feature>
<organism evidence="3 4">
    <name type="scientific">Mesobacillus zeae</name>
    <dbReference type="NCBI Taxonomy" id="1917180"/>
    <lineage>
        <taxon>Bacteria</taxon>
        <taxon>Bacillati</taxon>
        <taxon>Bacillota</taxon>
        <taxon>Bacilli</taxon>
        <taxon>Bacillales</taxon>
        <taxon>Bacillaceae</taxon>
        <taxon>Mesobacillus</taxon>
    </lineage>
</organism>
<dbReference type="InterPro" id="IPR042098">
    <property type="entry name" value="TauD-like_sf"/>
</dbReference>
<gene>
    <name evidence="3" type="ORF">D1970_00675</name>
</gene>
<proteinExistence type="predicted"/>
<dbReference type="Proteomes" id="UP000265816">
    <property type="component" value="Unassembled WGS sequence"/>
</dbReference>
<protein>
    <recommendedName>
        <fullName evidence="2">TauD/TfdA-like domain-containing protein</fullName>
    </recommendedName>
</protein>
<dbReference type="Gene3D" id="3.60.130.10">
    <property type="entry name" value="Clavaminate synthase-like"/>
    <property type="match status" value="1"/>
</dbReference>
<dbReference type="AlphaFoldDB" id="A0A398BGN1"/>
<dbReference type="RefSeq" id="WP_119110957.1">
    <property type="nucleotide sequence ID" value="NZ_CBCSEO010000004.1"/>
</dbReference>
<dbReference type="OrthoDB" id="9795467at2"/>
<keyword evidence="1" id="KW-0560">Oxidoreductase</keyword>
<keyword evidence="4" id="KW-1185">Reference proteome</keyword>
<evidence type="ECO:0000256" key="1">
    <source>
        <dbReference type="ARBA" id="ARBA00023002"/>
    </source>
</evidence>
<dbReference type="SUPFAM" id="SSF51197">
    <property type="entry name" value="Clavaminate synthase-like"/>
    <property type="match status" value="1"/>
</dbReference>
<evidence type="ECO:0000313" key="3">
    <source>
        <dbReference type="EMBL" id="RID88794.1"/>
    </source>
</evidence>
<name>A0A398BGN1_9BACI</name>
<comment type="caution">
    <text evidence="3">The sequence shown here is derived from an EMBL/GenBank/DDBJ whole genome shotgun (WGS) entry which is preliminary data.</text>
</comment>
<evidence type="ECO:0000313" key="4">
    <source>
        <dbReference type="Proteomes" id="UP000265816"/>
    </source>
</evidence>
<evidence type="ECO:0000259" key="2">
    <source>
        <dbReference type="Pfam" id="PF02668"/>
    </source>
</evidence>
<dbReference type="EMBL" id="QWVT01000002">
    <property type="protein sequence ID" value="RID88794.1"/>
    <property type="molecule type" value="Genomic_DNA"/>
</dbReference>